<organism evidence="1 2">
    <name type="scientific">Desulfocicer vacuolatum DSM 3385</name>
    <dbReference type="NCBI Taxonomy" id="1121400"/>
    <lineage>
        <taxon>Bacteria</taxon>
        <taxon>Pseudomonadati</taxon>
        <taxon>Thermodesulfobacteriota</taxon>
        <taxon>Desulfobacteria</taxon>
        <taxon>Desulfobacterales</taxon>
        <taxon>Desulfobacteraceae</taxon>
        <taxon>Desulfocicer</taxon>
    </lineage>
</organism>
<dbReference type="Proteomes" id="UP000192418">
    <property type="component" value="Unassembled WGS sequence"/>
</dbReference>
<sequence>MDKIYIEILKQCNGFDWDDGNINKNWLKHKVSPAECEQIFFNRPLVIQDDIKHSEEEKIFYALGRTDSKRTLFIAFTVRNNRVRVISARDMSRKEREVYANE</sequence>
<name>A0A1W2BZW9_9BACT</name>
<evidence type="ECO:0000313" key="2">
    <source>
        <dbReference type="Proteomes" id="UP000192418"/>
    </source>
</evidence>
<dbReference type="InterPro" id="IPR038573">
    <property type="entry name" value="BrnT_sf"/>
</dbReference>
<keyword evidence="2" id="KW-1185">Reference proteome</keyword>
<gene>
    <name evidence="1" type="ORF">SAMN02746065_11020</name>
</gene>
<dbReference type="InterPro" id="IPR007460">
    <property type="entry name" value="BrnT_toxin"/>
</dbReference>
<dbReference type="Gene3D" id="3.10.450.530">
    <property type="entry name" value="Ribonuclease toxin, BrnT, of type II toxin-antitoxin system"/>
    <property type="match status" value="1"/>
</dbReference>
<accession>A0A1W2BZW9</accession>
<protein>
    <submittedName>
        <fullName evidence="1">Uncharacterized protein</fullName>
    </submittedName>
</protein>
<proteinExistence type="predicted"/>
<dbReference type="Pfam" id="PF04365">
    <property type="entry name" value="BrnT_toxin"/>
    <property type="match status" value="1"/>
</dbReference>
<dbReference type="RefSeq" id="WP_084069175.1">
    <property type="nucleotide sequence ID" value="NZ_FWXY01000010.1"/>
</dbReference>
<dbReference type="OrthoDB" id="9798158at2"/>
<dbReference type="EMBL" id="FWXY01000010">
    <property type="protein sequence ID" value="SMC78202.1"/>
    <property type="molecule type" value="Genomic_DNA"/>
</dbReference>
<dbReference type="STRING" id="1121400.SAMN02746065_11020"/>
<reference evidence="1 2" key="1">
    <citation type="submission" date="2017-04" db="EMBL/GenBank/DDBJ databases">
        <authorList>
            <person name="Afonso C.L."/>
            <person name="Miller P.J."/>
            <person name="Scott M.A."/>
            <person name="Spackman E."/>
            <person name="Goraichik I."/>
            <person name="Dimitrov K.M."/>
            <person name="Suarez D.L."/>
            <person name="Swayne D.E."/>
        </authorList>
    </citation>
    <scope>NUCLEOTIDE SEQUENCE [LARGE SCALE GENOMIC DNA]</scope>
    <source>
        <strain evidence="1 2">DSM 3385</strain>
    </source>
</reference>
<dbReference type="AlphaFoldDB" id="A0A1W2BZW9"/>
<evidence type="ECO:0000313" key="1">
    <source>
        <dbReference type="EMBL" id="SMC78202.1"/>
    </source>
</evidence>